<dbReference type="Pfam" id="PF01453">
    <property type="entry name" value="B_lectin"/>
    <property type="match status" value="1"/>
</dbReference>
<evidence type="ECO:0000256" key="16">
    <source>
        <dbReference type="ARBA" id="ARBA00023157"/>
    </source>
</evidence>
<evidence type="ECO:0000256" key="4">
    <source>
        <dbReference type="ARBA" id="ARBA00022527"/>
    </source>
</evidence>
<dbReference type="PaxDb" id="4081-Solyc04g078410.2.1"/>
<keyword evidence="16" id="KW-1015">Disulfide bond</keyword>
<keyword evidence="29" id="KW-1185">Reference proteome</keyword>
<evidence type="ECO:0000256" key="18">
    <source>
        <dbReference type="ARBA" id="ARBA00023170"/>
    </source>
</evidence>
<dbReference type="PANTHER" id="PTHR47974:SF3">
    <property type="entry name" value="RECEPTOR-LIKE SERINE_THREONINE-PROTEIN KINASE"/>
    <property type="match status" value="1"/>
</dbReference>
<evidence type="ECO:0000256" key="6">
    <source>
        <dbReference type="ARBA" id="ARBA00022679"/>
    </source>
</evidence>
<dbReference type="InterPro" id="IPR008271">
    <property type="entry name" value="Ser/Thr_kinase_AS"/>
</dbReference>
<keyword evidence="7" id="KW-0812">Transmembrane</keyword>
<dbReference type="InterPro" id="IPR000719">
    <property type="entry name" value="Prot_kinase_dom"/>
</dbReference>
<organism evidence="28">
    <name type="scientific">Solanum lycopersicum</name>
    <name type="common">Tomato</name>
    <name type="synonym">Lycopersicon esculentum</name>
    <dbReference type="NCBI Taxonomy" id="4081"/>
    <lineage>
        <taxon>Eukaryota</taxon>
        <taxon>Viridiplantae</taxon>
        <taxon>Streptophyta</taxon>
        <taxon>Embryophyta</taxon>
        <taxon>Tracheophyta</taxon>
        <taxon>Spermatophyta</taxon>
        <taxon>Magnoliopsida</taxon>
        <taxon>eudicotyledons</taxon>
        <taxon>Gunneridae</taxon>
        <taxon>Pentapetalae</taxon>
        <taxon>asterids</taxon>
        <taxon>lamiids</taxon>
        <taxon>Solanales</taxon>
        <taxon>Solanaceae</taxon>
        <taxon>Solanoideae</taxon>
        <taxon>Solaneae</taxon>
        <taxon>Solanum</taxon>
        <taxon>Solanum subgen. Lycopersicon</taxon>
    </lineage>
</organism>
<feature type="compositionally biased region" description="Basic and acidic residues" evidence="24">
    <location>
        <begin position="130"/>
        <end position="141"/>
    </location>
</feature>
<dbReference type="Pfam" id="PF00069">
    <property type="entry name" value="Pkinase"/>
    <property type="match status" value="1"/>
</dbReference>
<proteinExistence type="predicted"/>
<dbReference type="Gene3D" id="1.10.274.30">
    <property type="entry name" value="MRG domain"/>
    <property type="match status" value="1"/>
</dbReference>
<evidence type="ECO:0000256" key="12">
    <source>
        <dbReference type="ARBA" id="ARBA00022853"/>
    </source>
</evidence>
<dbReference type="GO" id="GO:0005524">
    <property type="term" value="F:ATP binding"/>
    <property type="evidence" value="ECO:0007669"/>
    <property type="project" value="UniProtKB-UniRule"/>
</dbReference>
<dbReference type="AlphaFoldDB" id="A0A3Q7G8V9"/>
<dbReference type="GO" id="GO:0004672">
    <property type="term" value="F:protein kinase activity"/>
    <property type="evidence" value="ECO:0000318"/>
    <property type="project" value="GO_Central"/>
</dbReference>
<reference evidence="28" key="1">
    <citation type="journal article" date="2012" name="Nature">
        <title>The tomato genome sequence provides insights into fleshy fruit evolution.</title>
        <authorList>
            <consortium name="Tomato Genome Consortium"/>
        </authorList>
    </citation>
    <scope>NUCLEOTIDE SEQUENCE [LARGE SCALE GENOMIC DNA]</scope>
    <source>
        <strain evidence="28">cv. Heinz 1706</strain>
    </source>
</reference>
<evidence type="ECO:0000256" key="7">
    <source>
        <dbReference type="ARBA" id="ARBA00022692"/>
    </source>
</evidence>
<keyword evidence="13" id="KW-1133">Transmembrane helix</keyword>
<dbReference type="InterPro" id="IPR026541">
    <property type="entry name" value="MRG_dom"/>
</dbReference>
<dbReference type="GO" id="GO:0048586">
    <property type="term" value="P:regulation of long-day photoperiodism, flowering"/>
    <property type="evidence" value="ECO:0007669"/>
    <property type="project" value="UniProtKB-ARBA"/>
</dbReference>
<comment type="catalytic activity">
    <reaction evidence="22">
        <text>L-seryl-[protein] + ATP = O-phospho-L-seryl-[protein] + ADP + H(+)</text>
        <dbReference type="Rhea" id="RHEA:17989"/>
        <dbReference type="Rhea" id="RHEA-COMP:9863"/>
        <dbReference type="Rhea" id="RHEA-COMP:11604"/>
        <dbReference type="ChEBI" id="CHEBI:15378"/>
        <dbReference type="ChEBI" id="CHEBI:29999"/>
        <dbReference type="ChEBI" id="CHEBI:30616"/>
        <dbReference type="ChEBI" id="CHEBI:83421"/>
        <dbReference type="ChEBI" id="CHEBI:456216"/>
        <dbReference type="EC" id="2.7.11.1"/>
    </reaction>
</comment>
<evidence type="ECO:0000256" key="8">
    <source>
        <dbReference type="ARBA" id="ARBA00022729"/>
    </source>
</evidence>
<dbReference type="GO" id="GO:1990841">
    <property type="term" value="F:promoter-specific chromatin binding"/>
    <property type="evidence" value="ECO:0007669"/>
    <property type="project" value="UniProtKB-ARBA"/>
</dbReference>
<dbReference type="FunFam" id="1.10.510.10:FF:000537">
    <property type="entry name" value="Putative receptor-like protein kinase"/>
    <property type="match status" value="1"/>
</dbReference>
<dbReference type="SUPFAM" id="SSF54160">
    <property type="entry name" value="Chromo domain-like"/>
    <property type="match status" value="1"/>
</dbReference>
<dbReference type="InterPro" id="IPR003609">
    <property type="entry name" value="Pan_app"/>
</dbReference>
<dbReference type="GO" id="GO:0005634">
    <property type="term" value="C:nucleus"/>
    <property type="evidence" value="ECO:0007669"/>
    <property type="project" value="UniProtKB-SubCell"/>
</dbReference>
<dbReference type="InterPro" id="IPR038217">
    <property type="entry name" value="MRG_C_sf"/>
</dbReference>
<dbReference type="PROSITE" id="PS51640">
    <property type="entry name" value="MRG"/>
    <property type="match status" value="1"/>
</dbReference>
<evidence type="ECO:0000259" key="26">
    <source>
        <dbReference type="PROSITE" id="PS50927"/>
    </source>
</evidence>
<evidence type="ECO:0000256" key="11">
    <source>
        <dbReference type="ARBA" id="ARBA00022840"/>
    </source>
</evidence>
<keyword evidence="18" id="KW-0675">Receptor</keyword>
<keyword evidence="17" id="KW-0804">Transcription</keyword>
<name>A0A3Q7G8V9_SOLLC</name>
<evidence type="ECO:0000256" key="22">
    <source>
        <dbReference type="ARBA" id="ARBA00048679"/>
    </source>
</evidence>
<dbReference type="FunFam" id="1.10.274.30:FF:000005">
    <property type="entry name" value="Chromatin modification-related protein EAF3"/>
    <property type="match status" value="1"/>
</dbReference>
<evidence type="ECO:0000256" key="3">
    <source>
        <dbReference type="ARBA" id="ARBA00012513"/>
    </source>
</evidence>
<dbReference type="SUPFAM" id="SSF51110">
    <property type="entry name" value="alpha-D-mannose-specific plant lectins"/>
    <property type="match status" value="1"/>
</dbReference>
<dbReference type="Gene3D" id="3.30.200.20">
    <property type="entry name" value="Phosphorylase Kinase, domain 1"/>
    <property type="match status" value="1"/>
</dbReference>
<dbReference type="SMART" id="SM00108">
    <property type="entry name" value="B_lectin"/>
    <property type="match status" value="1"/>
</dbReference>
<evidence type="ECO:0000256" key="20">
    <source>
        <dbReference type="ARBA" id="ARBA00023242"/>
    </source>
</evidence>
<dbReference type="GO" id="GO:0016020">
    <property type="term" value="C:membrane"/>
    <property type="evidence" value="ECO:0007669"/>
    <property type="project" value="UniProtKB-SubCell"/>
</dbReference>
<dbReference type="Gene3D" id="1.10.510.10">
    <property type="entry name" value="Transferase(Phosphotransferase) domain 1"/>
    <property type="match status" value="1"/>
</dbReference>
<evidence type="ECO:0000256" key="2">
    <source>
        <dbReference type="ARBA" id="ARBA00004479"/>
    </source>
</evidence>
<dbReference type="CDD" id="cd00028">
    <property type="entry name" value="B_lectin"/>
    <property type="match status" value="1"/>
</dbReference>
<evidence type="ECO:0000313" key="28">
    <source>
        <dbReference type="EnsemblPlants" id="Solyc04g078410.3.1"/>
    </source>
</evidence>
<dbReference type="InParanoid" id="A0A3Q7G8V9"/>
<dbReference type="SUPFAM" id="SSF56112">
    <property type="entry name" value="Protein kinase-like (PK-like)"/>
    <property type="match status" value="1"/>
</dbReference>
<keyword evidence="11 23" id="KW-0067">ATP-binding</keyword>
<sequence length="1058" mass="120360">MDSLNAAGVTENSIIGSDEGGGSPTHETDIDMGDVKAEPVEYPSPPASRFREGEKVLAFHSQQLYEAKGWNKSWDEWAGIDRLMKHTEENVQKQQELKKKQDTDKNEKAARGSQMKTKGSTGKRGRKRKSDVPPKDKDGPPPEKLVNIQIPPQLKKQLVDDCEFVNHLGKLVRLPRSPNVEDILQKYHDYRLKKDGLISESVGEILNGLQCYFDKALPAMLLYKNEREQFEKSIKEDVSPSSVYGAEHFLRLFVKLPEILFYASIEDETLTELKQMLQDFLSLSSGGSLSAPQDLISSRNGKFTAGFYSVGDNAYIFAIWFTKPLADGSNTIVWMANRDQPINGQKSHLSLYKSGNLVLIDANQINVWESDTQSSTSSVELRLLDNGNLVVVTYQGQRLWQSFDSPTDTLLPEQPLTKISKLVSRRSLTNFSSGFYQLHFNEDNVLHLVFDGIEMTSVFWPSPWLIVWDAGRSTYNDSKTAVLDRFGNFTSSDRFGFQSADYGVELQRRFILDVDGNLRLYSLDKLSNIWKVSWQLFSAACRIHGVCGLNSLCSYDPVSGRKCSCVPGYRMKNPKDWSYGCEPEFDIFCNDTSLLDFIPLRHVEFYGYDIAYFRNKTLQECKDLCLKHCDCKGFEYKYVQGNGTYGCYPKTLLFNGYVQSSWPDFVYLKVPKARRAWQEQYKGNLQCDNKKVMLDRAYRRKEHGGWMKPFIWSVVVAGVFEILCVLTYFIKTRKSSNETTQGYLHLSTRFKKFTYAELKKATSNFSEEIGRGGGGIVYKGKLSDDRVAAVKSLYGANYQGEAEFLAEVSTIGNVNHMNLIEIWGYCAEGKHRLLVYEYMEYGSLSDNLNANNLDWEKRFEIALGTAKGLAYLHEECLEWVLHCDVKPQNILLDSNYKPKVADFGLSKIFNRGGLDHSNFSTIRGTRGYMAPEWVFKMPITSKVDVYSYGIVLLEMITGKSPEVCADGGSGDDDSMGLGLLVTWIRDKMRENSERKSWIQQIVDPALNGKFDLEKMEILLELALQCSEEDRDARPTMCEVVDKMLHPENFELKLDILKI</sequence>
<evidence type="ECO:0000256" key="9">
    <source>
        <dbReference type="ARBA" id="ARBA00022741"/>
    </source>
</evidence>
<evidence type="ECO:0000256" key="23">
    <source>
        <dbReference type="PROSITE-ProRule" id="PRU10141"/>
    </source>
</evidence>
<dbReference type="Gene3D" id="3.50.4.10">
    <property type="entry name" value="Hepatocyte Growth Factor"/>
    <property type="match status" value="1"/>
</dbReference>
<evidence type="ECO:0000259" key="27">
    <source>
        <dbReference type="PROSITE" id="PS50948"/>
    </source>
</evidence>
<dbReference type="FunFam" id="3.30.200.20:FF:000059">
    <property type="entry name" value="S-receptor-like serine/threonine-protein kinase"/>
    <property type="match status" value="1"/>
</dbReference>
<dbReference type="Proteomes" id="UP000004994">
    <property type="component" value="Chromosome 4"/>
</dbReference>
<comment type="subcellular location">
    <subcellularLocation>
        <location evidence="2">Membrane</location>
        <topology evidence="2">Single-pass type I membrane protein</topology>
    </subcellularLocation>
    <subcellularLocation>
        <location evidence="1">Nucleus</location>
    </subcellularLocation>
</comment>
<evidence type="ECO:0000256" key="15">
    <source>
        <dbReference type="ARBA" id="ARBA00023136"/>
    </source>
</evidence>
<keyword evidence="8" id="KW-0732">Signal</keyword>
<evidence type="ECO:0000256" key="14">
    <source>
        <dbReference type="ARBA" id="ARBA00023015"/>
    </source>
</evidence>
<reference evidence="28" key="2">
    <citation type="submission" date="2019-01" db="UniProtKB">
        <authorList>
            <consortium name="EnsemblPlants"/>
        </authorList>
    </citation>
    <scope>IDENTIFICATION</scope>
    <source>
        <strain evidence="28">cv. Heinz 1706</strain>
    </source>
</reference>
<keyword evidence="10" id="KW-0418">Kinase</keyword>
<dbReference type="PROSITE" id="PS50011">
    <property type="entry name" value="PROTEIN_KINASE_DOM"/>
    <property type="match status" value="1"/>
</dbReference>
<keyword evidence="9 23" id="KW-0547">Nucleotide-binding</keyword>
<keyword evidence="5" id="KW-0245">EGF-like domain</keyword>
<evidence type="ECO:0000256" key="1">
    <source>
        <dbReference type="ARBA" id="ARBA00004123"/>
    </source>
</evidence>
<keyword evidence="15" id="KW-0472">Membrane</keyword>
<dbReference type="GO" id="GO:0048544">
    <property type="term" value="P:recognition of pollen"/>
    <property type="evidence" value="ECO:0007669"/>
    <property type="project" value="InterPro"/>
</dbReference>
<evidence type="ECO:0000256" key="21">
    <source>
        <dbReference type="ARBA" id="ARBA00047899"/>
    </source>
</evidence>
<feature type="domain" description="Bulb-type lectin" evidence="26">
    <location>
        <begin position="280"/>
        <end position="404"/>
    </location>
</feature>
<dbReference type="CDD" id="cd01098">
    <property type="entry name" value="PAN_AP_plant"/>
    <property type="match status" value="1"/>
</dbReference>
<evidence type="ECO:0000256" key="5">
    <source>
        <dbReference type="ARBA" id="ARBA00022536"/>
    </source>
</evidence>
<keyword evidence="12" id="KW-0156">Chromatin regulator</keyword>
<keyword evidence="6" id="KW-0808">Transferase</keyword>
<dbReference type="InterPro" id="IPR001480">
    <property type="entry name" value="Bulb-type_lectin_dom"/>
</dbReference>
<dbReference type="SMART" id="SM00220">
    <property type="entry name" value="S_TKc"/>
    <property type="match status" value="1"/>
</dbReference>
<dbReference type="PROSITE" id="PS00108">
    <property type="entry name" value="PROTEIN_KINASE_ST"/>
    <property type="match status" value="1"/>
</dbReference>
<dbReference type="Pfam" id="PF08276">
    <property type="entry name" value="PAN_2"/>
    <property type="match status" value="1"/>
</dbReference>
<feature type="region of interest" description="Disordered" evidence="24">
    <location>
        <begin position="89"/>
        <end position="147"/>
    </location>
</feature>
<dbReference type="OMA" id="ESPHHER"/>
<dbReference type="GO" id="GO:0006325">
    <property type="term" value="P:chromatin organization"/>
    <property type="evidence" value="ECO:0007669"/>
    <property type="project" value="UniProtKB-KW"/>
</dbReference>
<dbReference type="InterPro" id="IPR011009">
    <property type="entry name" value="Kinase-like_dom_sf"/>
</dbReference>
<dbReference type="GO" id="GO:0004674">
    <property type="term" value="F:protein serine/threonine kinase activity"/>
    <property type="evidence" value="ECO:0007669"/>
    <property type="project" value="UniProtKB-KW"/>
</dbReference>
<keyword evidence="19" id="KW-0325">Glycoprotein</keyword>
<dbReference type="PANTHER" id="PTHR47974">
    <property type="entry name" value="OS07G0415500 PROTEIN"/>
    <property type="match status" value="1"/>
</dbReference>
<feature type="compositionally biased region" description="Basic and acidic residues" evidence="24">
    <location>
        <begin position="89"/>
        <end position="110"/>
    </location>
</feature>
<evidence type="ECO:0000256" key="17">
    <source>
        <dbReference type="ARBA" id="ARBA00023163"/>
    </source>
</evidence>
<evidence type="ECO:0000256" key="19">
    <source>
        <dbReference type="ARBA" id="ARBA00023180"/>
    </source>
</evidence>
<feature type="domain" description="Apple" evidence="27">
    <location>
        <begin position="589"/>
        <end position="670"/>
    </location>
</feature>
<dbReference type="PROSITE" id="PS50948">
    <property type="entry name" value="PAN"/>
    <property type="match status" value="1"/>
</dbReference>
<dbReference type="Gramene" id="Solyc04g078410.3.1">
    <property type="protein sequence ID" value="Solyc04g078410.3.1"/>
    <property type="gene ID" value="Solyc04g078410.3"/>
</dbReference>
<comment type="catalytic activity">
    <reaction evidence="21">
        <text>L-threonyl-[protein] + ATP = O-phospho-L-threonyl-[protein] + ADP + H(+)</text>
        <dbReference type="Rhea" id="RHEA:46608"/>
        <dbReference type="Rhea" id="RHEA-COMP:11060"/>
        <dbReference type="Rhea" id="RHEA-COMP:11605"/>
        <dbReference type="ChEBI" id="CHEBI:15378"/>
        <dbReference type="ChEBI" id="CHEBI:30013"/>
        <dbReference type="ChEBI" id="CHEBI:30616"/>
        <dbReference type="ChEBI" id="CHEBI:61977"/>
        <dbReference type="ChEBI" id="CHEBI:456216"/>
        <dbReference type="EC" id="2.7.11.1"/>
    </reaction>
</comment>
<accession>A0A3Q7G8V9</accession>
<dbReference type="InterPro" id="IPR000858">
    <property type="entry name" value="S_locus_glycoprot_dom"/>
</dbReference>
<feature type="domain" description="Protein kinase" evidence="25">
    <location>
        <begin position="763"/>
        <end position="1048"/>
    </location>
</feature>
<feature type="binding site" evidence="23">
    <location>
        <position position="791"/>
    </location>
    <ligand>
        <name>ATP</name>
        <dbReference type="ChEBI" id="CHEBI:30616"/>
    </ligand>
</feature>
<feature type="region of interest" description="Disordered" evidence="24">
    <location>
        <begin position="1"/>
        <end position="31"/>
    </location>
</feature>
<dbReference type="PROSITE" id="PS50927">
    <property type="entry name" value="BULB_LECTIN"/>
    <property type="match status" value="1"/>
</dbReference>
<evidence type="ECO:0000259" key="25">
    <source>
        <dbReference type="PROSITE" id="PS50011"/>
    </source>
</evidence>
<dbReference type="InterPro" id="IPR017441">
    <property type="entry name" value="Protein_kinase_ATP_BS"/>
</dbReference>
<dbReference type="Gene3D" id="2.30.30.140">
    <property type="match status" value="1"/>
</dbReference>
<evidence type="ECO:0000313" key="29">
    <source>
        <dbReference type="Proteomes" id="UP000004994"/>
    </source>
</evidence>
<dbReference type="InterPro" id="IPR016197">
    <property type="entry name" value="Chromo-like_dom_sf"/>
</dbReference>
<evidence type="ECO:0000256" key="13">
    <source>
        <dbReference type="ARBA" id="ARBA00022989"/>
    </source>
</evidence>
<keyword evidence="14" id="KW-0805">Transcription regulation</keyword>
<evidence type="ECO:0000256" key="24">
    <source>
        <dbReference type="SAM" id="MobiDB-lite"/>
    </source>
</evidence>
<dbReference type="EC" id="2.7.11.1" evidence="3"/>
<evidence type="ECO:0000256" key="10">
    <source>
        <dbReference type="ARBA" id="ARBA00022777"/>
    </source>
</evidence>
<dbReference type="Pfam" id="PF05712">
    <property type="entry name" value="MRG"/>
    <property type="match status" value="1"/>
</dbReference>
<keyword evidence="20" id="KW-0539">Nucleus</keyword>
<dbReference type="Pfam" id="PF00954">
    <property type="entry name" value="S_locus_glycop"/>
    <property type="match status" value="1"/>
</dbReference>
<dbReference type="PROSITE" id="PS00107">
    <property type="entry name" value="PROTEIN_KINASE_ATP"/>
    <property type="match status" value="1"/>
</dbReference>
<keyword evidence="4" id="KW-0723">Serine/threonine-protein kinase</keyword>
<protein>
    <recommendedName>
        <fullName evidence="3">non-specific serine/threonine protein kinase</fullName>
        <ecNumber evidence="3">2.7.11.1</ecNumber>
    </recommendedName>
</protein>
<dbReference type="InterPro" id="IPR036426">
    <property type="entry name" value="Bulb-type_lectin_dom_sf"/>
</dbReference>
<dbReference type="EnsemblPlants" id="Solyc04g078410.3.1">
    <property type="protein sequence ID" value="Solyc04g078410.3.1"/>
    <property type="gene ID" value="Solyc04g078410.3"/>
</dbReference>
<dbReference type="Gene3D" id="2.90.10.10">
    <property type="entry name" value="Bulb-type lectin domain"/>
    <property type="match status" value="2"/>
</dbReference>